<evidence type="ECO:0000313" key="2">
    <source>
        <dbReference type="Proteomes" id="UP000000361"/>
    </source>
</evidence>
<dbReference type="GeneID" id="93453051"/>
<evidence type="ECO:0000313" key="1">
    <source>
        <dbReference type="EMBL" id="ABL71464.1"/>
    </source>
</evidence>
<protein>
    <submittedName>
        <fullName evidence="1">Uncharacterized protein</fullName>
    </submittedName>
</protein>
<reference evidence="2" key="1">
    <citation type="submission" date="2006-12" db="EMBL/GenBank/DDBJ databases">
        <title>Complete sequence of chromosome 2 of Paracoccus denitrificans PD1222.</title>
        <authorList>
            <person name="Copeland A."/>
            <person name="Lucas S."/>
            <person name="Lapidus A."/>
            <person name="Barry K."/>
            <person name="Detter J.C."/>
            <person name="Glavina del Rio T."/>
            <person name="Hammon N."/>
            <person name="Israni S."/>
            <person name="Dalin E."/>
            <person name="Tice H."/>
            <person name="Pitluck S."/>
            <person name="Munk A.C."/>
            <person name="Brettin T."/>
            <person name="Bruce D."/>
            <person name="Han C."/>
            <person name="Tapia R."/>
            <person name="Gilna P."/>
            <person name="Schmutz J."/>
            <person name="Larimer F."/>
            <person name="Land M."/>
            <person name="Hauser L."/>
            <person name="Kyrpides N."/>
            <person name="Lykidis A."/>
            <person name="Spiro S."/>
            <person name="Richardson D.J."/>
            <person name="Moir J.W.B."/>
            <person name="Ferguson S.J."/>
            <person name="van Spanning R.J.M."/>
            <person name="Richardson P."/>
        </authorList>
    </citation>
    <scope>NUCLEOTIDE SEQUENCE [LARGE SCALE GENOMIC DNA]</scope>
    <source>
        <strain evidence="2">Pd 1222</strain>
    </source>
</reference>
<organism evidence="1 2">
    <name type="scientific">Paracoccus denitrificans (strain Pd 1222)</name>
    <dbReference type="NCBI Taxonomy" id="318586"/>
    <lineage>
        <taxon>Bacteria</taxon>
        <taxon>Pseudomonadati</taxon>
        <taxon>Pseudomonadota</taxon>
        <taxon>Alphaproteobacteria</taxon>
        <taxon>Rhodobacterales</taxon>
        <taxon>Paracoccaceae</taxon>
        <taxon>Paracoccus</taxon>
    </lineage>
</organism>
<dbReference type="eggNOG" id="COG4257">
    <property type="taxonomic scope" value="Bacteria"/>
</dbReference>
<dbReference type="STRING" id="318586.Pden_3391"/>
<dbReference type="EnsemblBacteria" id="ABL71464">
    <property type="protein sequence ID" value="ABL71464"/>
    <property type="gene ID" value="Pden_3391"/>
</dbReference>
<dbReference type="RefSeq" id="WP_011749642.1">
    <property type="nucleotide sequence ID" value="NC_008687.1"/>
</dbReference>
<dbReference type="AlphaFoldDB" id="A1B7H0"/>
<sequence length="399" mass="42064">MRKLKCTSCGGTLGLVTTAEGHLIGRCGSCGSEYVVETQGRHHVVLEHRFPDGQPAGAVLPGPVSRRGALAAGLCVMAIGGGALVLPQFLRSAHRAAPEEGLAVKTVFNVGGEGAGPGLFREYPSYIGIDSLGRAMIQDGGRRFYIFGPDGAFLNQFPSPEDSGAMLAVLPDGSIITDGSRRILRIDPASGEIAGSQPMPEGESYWSNGEGSCVTPDGGLAIYRVAPRSAGDDASLPPSDTLILLDRNLTEQRRLTGLMAQAIAADPMVTSAPRATGIAINGAGTIYIVMRRSEDQDSRDGIFEFNADGRFQRRIATTPKFFPCIVASPDGRIWLSDPWDNMLEEVTPDGIRRVGLAAVGRENGAQIGNIRSIAAYPNGDIAVIGVSAWRFARLSIGTG</sequence>
<proteinExistence type="predicted"/>
<dbReference type="Proteomes" id="UP000000361">
    <property type="component" value="Chromosome 2"/>
</dbReference>
<gene>
    <name evidence="1" type="ordered locus">Pden_3391</name>
</gene>
<dbReference type="EMBL" id="CP000490">
    <property type="protein sequence ID" value="ABL71464.1"/>
    <property type="molecule type" value="Genomic_DNA"/>
</dbReference>
<keyword evidence="2" id="KW-1185">Reference proteome</keyword>
<dbReference type="KEGG" id="pde:Pden_3391"/>
<dbReference type="OrthoDB" id="7762949at2"/>
<accession>A1B7H0</accession>
<dbReference type="InterPro" id="IPR011042">
    <property type="entry name" value="6-blade_b-propeller_TolB-like"/>
</dbReference>
<name>A1B7H0_PARDP</name>
<dbReference type="SUPFAM" id="SSF63829">
    <property type="entry name" value="Calcium-dependent phosphotriesterase"/>
    <property type="match status" value="1"/>
</dbReference>
<dbReference type="Gene3D" id="2.120.10.30">
    <property type="entry name" value="TolB, C-terminal domain"/>
    <property type="match status" value="1"/>
</dbReference>
<dbReference type="HOGENOM" id="CLU_703540_0_0_5"/>